<sequence length="211" mass="23726">MMNKKGFTPPLISNIVYKLLGKLRAKRFARKSLYNQEHCSKLVGGFTLIETLVAIGVLTLAISGVITLTYQSIRAASLSKNRIIAFNLAEEGVELVRNIRDSNFISSGGDDWMTGLNPCFSPNFCYIDSTDMDITQCTGSCPVLKRHATTKILNYNSGDNTIYTRKITLFDVGDYDGDSDPDEVRVRVEILWNESFTSKNFVLEANLFKWR</sequence>
<protein>
    <recommendedName>
        <fullName evidence="4">Prepilin-type N-terminal cleavage/methylation domain-containing protein</fullName>
    </recommendedName>
</protein>
<evidence type="ECO:0000313" key="3">
    <source>
        <dbReference type="Proteomes" id="UP000034036"/>
    </source>
</evidence>
<comment type="caution">
    <text evidence="2">The sequence shown here is derived from an EMBL/GenBank/DDBJ whole genome shotgun (WGS) entry which is preliminary data.</text>
</comment>
<dbReference type="PROSITE" id="PS00409">
    <property type="entry name" value="PROKAR_NTER_METHYL"/>
    <property type="match status" value="1"/>
</dbReference>
<keyword evidence="1" id="KW-0812">Transmembrane</keyword>
<dbReference type="STRING" id="1618659.UV11_C0015G0010"/>
<keyword evidence="1" id="KW-1133">Transmembrane helix</keyword>
<reference evidence="2 3" key="1">
    <citation type="journal article" date="2015" name="Nature">
        <title>rRNA introns, odd ribosomes, and small enigmatic genomes across a large radiation of phyla.</title>
        <authorList>
            <person name="Brown C.T."/>
            <person name="Hug L.A."/>
            <person name="Thomas B.C."/>
            <person name="Sharon I."/>
            <person name="Castelle C.J."/>
            <person name="Singh A."/>
            <person name="Wilkins M.J."/>
            <person name="Williams K.H."/>
            <person name="Banfield J.F."/>
        </authorList>
    </citation>
    <scope>NUCLEOTIDE SEQUENCE [LARGE SCALE GENOMIC DNA]</scope>
</reference>
<evidence type="ECO:0008006" key="4">
    <source>
        <dbReference type="Google" id="ProtNLM"/>
    </source>
</evidence>
<feature type="transmembrane region" description="Helical" evidence="1">
    <location>
        <begin position="52"/>
        <end position="73"/>
    </location>
</feature>
<dbReference type="Proteomes" id="UP000034036">
    <property type="component" value="Unassembled WGS sequence"/>
</dbReference>
<gene>
    <name evidence="2" type="ORF">UV11_C0015G0010</name>
</gene>
<accession>A0A0G1CCY8</accession>
<proteinExistence type="predicted"/>
<dbReference type="InterPro" id="IPR012902">
    <property type="entry name" value="N_methyl_site"/>
</dbReference>
<dbReference type="EMBL" id="LCDF01000015">
    <property type="protein sequence ID" value="KKS47503.1"/>
    <property type="molecule type" value="Genomic_DNA"/>
</dbReference>
<evidence type="ECO:0000256" key="1">
    <source>
        <dbReference type="SAM" id="Phobius"/>
    </source>
</evidence>
<organism evidence="2 3">
    <name type="scientific">Candidatus Giovannonibacteria bacterium GW2011_GWF2_42_19</name>
    <dbReference type="NCBI Taxonomy" id="1618659"/>
    <lineage>
        <taxon>Bacteria</taxon>
        <taxon>Candidatus Giovannoniibacteriota</taxon>
    </lineage>
</organism>
<keyword evidence="1" id="KW-0472">Membrane</keyword>
<name>A0A0G1CCY8_9BACT</name>
<dbReference type="AlphaFoldDB" id="A0A0G1CCY8"/>
<evidence type="ECO:0000313" key="2">
    <source>
        <dbReference type="EMBL" id="KKS47503.1"/>
    </source>
</evidence>